<dbReference type="Proteomes" id="UP001266305">
    <property type="component" value="Unassembled WGS sequence"/>
</dbReference>
<keyword evidence="3" id="KW-1185">Reference proteome</keyword>
<reference evidence="2 3" key="1">
    <citation type="submission" date="2023-05" db="EMBL/GenBank/DDBJ databases">
        <title>B98-5 Cell Line De Novo Hybrid Assembly: An Optical Mapping Approach.</title>
        <authorList>
            <person name="Kananen K."/>
            <person name="Auerbach J.A."/>
            <person name="Kautto E."/>
            <person name="Blachly J.S."/>
        </authorList>
    </citation>
    <scope>NUCLEOTIDE SEQUENCE [LARGE SCALE GENOMIC DNA]</scope>
    <source>
        <strain evidence="2">B95-8</strain>
        <tissue evidence="2">Cell line</tissue>
    </source>
</reference>
<evidence type="ECO:0000313" key="3">
    <source>
        <dbReference type="Proteomes" id="UP001266305"/>
    </source>
</evidence>
<feature type="region of interest" description="Disordered" evidence="1">
    <location>
        <begin position="69"/>
        <end position="176"/>
    </location>
</feature>
<protein>
    <submittedName>
        <fullName evidence="2">Uncharacterized protein</fullName>
    </submittedName>
</protein>
<dbReference type="EMBL" id="JASSZA010000007">
    <property type="protein sequence ID" value="KAK2105244.1"/>
    <property type="molecule type" value="Genomic_DNA"/>
</dbReference>
<proteinExistence type="predicted"/>
<evidence type="ECO:0000256" key="1">
    <source>
        <dbReference type="SAM" id="MobiDB-lite"/>
    </source>
</evidence>
<organism evidence="2 3">
    <name type="scientific">Saguinus oedipus</name>
    <name type="common">Cotton-top tamarin</name>
    <name type="synonym">Oedipomidas oedipus</name>
    <dbReference type="NCBI Taxonomy" id="9490"/>
    <lineage>
        <taxon>Eukaryota</taxon>
        <taxon>Metazoa</taxon>
        <taxon>Chordata</taxon>
        <taxon>Craniata</taxon>
        <taxon>Vertebrata</taxon>
        <taxon>Euteleostomi</taxon>
        <taxon>Mammalia</taxon>
        <taxon>Eutheria</taxon>
        <taxon>Euarchontoglires</taxon>
        <taxon>Primates</taxon>
        <taxon>Haplorrhini</taxon>
        <taxon>Platyrrhini</taxon>
        <taxon>Cebidae</taxon>
        <taxon>Callitrichinae</taxon>
        <taxon>Saguinus</taxon>
    </lineage>
</organism>
<feature type="compositionally biased region" description="Low complexity" evidence="1">
    <location>
        <begin position="83"/>
        <end position="104"/>
    </location>
</feature>
<comment type="caution">
    <text evidence="2">The sequence shown here is derived from an EMBL/GenBank/DDBJ whole genome shotgun (WGS) entry which is preliminary data.</text>
</comment>
<sequence length="306" mass="31809">MVGVSLLNDSRRPHIEGVKGPTVNGTKVLSSSQGLIRNVPRSFPSVLGSPGLPAAFRTSLGLPIRGVGERGSLSFPPSPNRRLGTPLPNLPALPTLSPLSSGSPRGRQAGSPGSPRAPRGLLRGPGANVPRSPGHRGPPGRSGAGTGGRSLTVRRPHPAPPAQRPARGAARGRVPGLGSAAVEGTEEEAMATPGNLGSSVLASKTKTKKKHFVAQKVKLFRASDPLLSVLMWGVNHSVRARLRRAVPFLLFFLLAPLLLRLQLLRGGEPQPALALRLLARLGAPGPAARAPKPSGPPGHHLRPIYT</sequence>
<accession>A0ABQ9V7A6</accession>
<gene>
    <name evidence="2" type="ORF">P7K49_014758</name>
</gene>
<feature type="region of interest" description="Disordered" evidence="1">
    <location>
        <begin position="1"/>
        <end position="26"/>
    </location>
</feature>
<name>A0ABQ9V7A6_SAGOE</name>
<feature type="region of interest" description="Disordered" evidence="1">
    <location>
        <begin position="286"/>
        <end position="306"/>
    </location>
</feature>
<evidence type="ECO:0000313" key="2">
    <source>
        <dbReference type="EMBL" id="KAK2105244.1"/>
    </source>
</evidence>
<feature type="compositionally biased region" description="Low complexity" evidence="1">
    <location>
        <begin position="164"/>
        <end position="176"/>
    </location>
</feature>